<reference evidence="2" key="1">
    <citation type="journal article" date="2013" name="BMC Genomics">
        <title>Genome and transcriptome sequencing of the halophilic fungus Wallemia ichthyophaga: haloadaptations present and absent.</title>
        <authorList>
            <person name="Zajc J."/>
            <person name="Liu Y."/>
            <person name="Dai W."/>
            <person name="Yang Z."/>
            <person name="Hu J."/>
            <person name="Gostincar C."/>
            <person name="Gunde-Cimerman N."/>
        </authorList>
    </citation>
    <scope>NUCLEOTIDE SEQUENCE [LARGE SCALE GENOMIC DNA]</scope>
    <source>
        <strain evidence="2">EXF-994 / CBS 113033</strain>
    </source>
</reference>
<organism evidence="1 2">
    <name type="scientific">Wallemia ichthyophaga (strain EXF-994 / CBS 113033)</name>
    <dbReference type="NCBI Taxonomy" id="1299270"/>
    <lineage>
        <taxon>Eukaryota</taxon>
        <taxon>Fungi</taxon>
        <taxon>Dikarya</taxon>
        <taxon>Basidiomycota</taxon>
        <taxon>Wallemiomycotina</taxon>
        <taxon>Wallemiomycetes</taxon>
        <taxon>Wallemiales</taxon>
        <taxon>Wallemiaceae</taxon>
        <taxon>Wallemia</taxon>
    </lineage>
</organism>
<dbReference type="Proteomes" id="UP000014064">
    <property type="component" value="Unassembled WGS sequence"/>
</dbReference>
<keyword evidence="2" id="KW-1185">Reference proteome</keyword>
<dbReference type="GeneID" id="20373764"/>
<gene>
    <name evidence="1" type="ORF">J056_000812</name>
</gene>
<dbReference type="AlphaFoldDB" id="R9AEI3"/>
<evidence type="ECO:0000313" key="1">
    <source>
        <dbReference type="EMBL" id="EOR00614.1"/>
    </source>
</evidence>
<evidence type="ECO:0008006" key="3">
    <source>
        <dbReference type="Google" id="ProtNLM"/>
    </source>
</evidence>
<dbReference type="Gene3D" id="3.40.30.10">
    <property type="entry name" value="Glutaredoxin"/>
    <property type="match status" value="1"/>
</dbReference>
<name>R9AEI3_WALI9</name>
<proteinExistence type="predicted"/>
<dbReference type="EMBL" id="KE007234">
    <property type="protein sequence ID" value="EOR00614.1"/>
    <property type="molecule type" value="Genomic_DNA"/>
</dbReference>
<accession>R9AEI3</accession>
<dbReference type="OrthoDB" id="10426942at2759"/>
<dbReference type="HOGENOM" id="CLU_2172996_0_0_1"/>
<sequence>MSEAESFIDSMLSHHLIAVVVYSSIPACQAVLDNISLLQIRSKDLVILDLDEFDGEEATELRQYLYKITHRYDMPFVFFRGTDIPSVYGVDKGDFYFSELQQQLYRNGRQ</sequence>
<evidence type="ECO:0000313" key="2">
    <source>
        <dbReference type="Proteomes" id="UP000014064"/>
    </source>
</evidence>
<dbReference type="KEGG" id="wic:J056_000812"/>
<dbReference type="RefSeq" id="XP_009268715.1">
    <property type="nucleotide sequence ID" value="XM_009270440.1"/>
</dbReference>
<protein>
    <recommendedName>
        <fullName evidence="3">Glutaredoxin domain-containing protein</fullName>
    </recommendedName>
</protein>